<name>A0A1W0W0Z6_SORBI</name>
<evidence type="ECO:0000313" key="1">
    <source>
        <dbReference type="EMBL" id="OQU88060.1"/>
    </source>
</evidence>
<dbReference type="InParanoid" id="A0A1W0W0Z6"/>
<dbReference type="Proteomes" id="UP000000768">
    <property type="component" value="Chromosome 3"/>
</dbReference>
<dbReference type="Gramene" id="OQU88060">
    <property type="protein sequence ID" value="OQU88060"/>
    <property type="gene ID" value="SORBI_3003G392550"/>
</dbReference>
<dbReference type="AlphaFoldDB" id="A0A1W0W0Z6"/>
<accession>A0A1W0W0Z6</accession>
<dbReference type="EMBL" id="CM000762">
    <property type="protein sequence ID" value="OQU88060.1"/>
    <property type="molecule type" value="Genomic_DNA"/>
</dbReference>
<proteinExistence type="predicted"/>
<evidence type="ECO:0000313" key="2">
    <source>
        <dbReference type="Proteomes" id="UP000000768"/>
    </source>
</evidence>
<reference evidence="2" key="2">
    <citation type="journal article" date="2018" name="Plant J.">
        <title>The Sorghum bicolor reference genome: improved assembly, gene annotations, a transcriptome atlas, and signatures of genome organization.</title>
        <authorList>
            <person name="McCormick R.F."/>
            <person name="Truong S.K."/>
            <person name="Sreedasyam A."/>
            <person name="Jenkins J."/>
            <person name="Shu S."/>
            <person name="Sims D."/>
            <person name="Kennedy M."/>
            <person name="Amirebrahimi M."/>
            <person name="Weers B.D."/>
            <person name="McKinley B."/>
            <person name="Mattison A."/>
            <person name="Morishige D.T."/>
            <person name="Grimwood J."/>
            <person name="Schmutz J."/>
            <person name="Mullet J.E."/>
        </authorList>
    </citation>
    <scope>NUCLEOTIDE SEQUENCE [LARGE SCALE GENOMIC DNA]</scope>
    <source>
        <strain evidence="2">cv. BTx623</strain>
    </source>
</reference>
<keyword evidence="2" id="KW-1185">Reference proteome</keyword>
<organism evidence="1 2">
    <name type="scientific">Sorghum bicolor</name>
    <name type="common">Sorghum</name>
    <name type="synonym">Sorghum vulgare</name>
    <dbReference type="NCBI Taxonomy" id="4558"/>
    <lineage>
        <taxon>Eukaryota</taxon>
        <taxon>Viridiplantae</taxon>
        <taxon>Streptophyta</taxon>
        <taxon>Embryophyta</taxon>
        <taxon>Tracheophyta</taxon>
        <taxon>Spermatophyta</taxon>
        <taxon>Magnoliopsida</taxon>
        <taxon>Liliopsida</taxon>
        <taxon>Poales</taxon>
        <taxon>Poaceae</taxon>
        <taxon>PACMAD clade</taxon>
        <taxon>Panicoideae</taxon>
        <taxon>Andropogonodae</taxon>
        <taxon>Andropogoneae</taxon>
        <taxon>Sorghinae</taxon>
        <taxon>Sorghum</taxon>
    </lineage>
</organism>
<sequence>MIPILMPTAMTTVALTPSPSTSLSLASAPHPSTTTGFGSDSVRHWCPSHPLRLSDTRASVMWLDMLCTVRPLPSCVLCSPTVCENAYKTVMRVRGMQEVTTSTIDYIFRPHDYFVAVLV</sequence>
<protein>
    <submittedName>
        <fullName evidence="1">Uncharacterized protein</fullName>
    </submittedName>
</protein>
<reference evidence="1 2" key="1">
    <citation type="journal article" date="2009" name="Nature">
        <title>The Sorghum bicolor genome and the diversification of grasses.</title>
        <authorList>
            <person name="Paterson A.H."/>
            <person name="Bowers J.E."/>
            <person name="Bruggmann R."/>
            <person name="Dubchak I."/>
            <person name="Grimwood J."/>
            <person name="Gundlach H."/>
            <person name="Haberer G."/>
            <person name="Hellsten U."/>
            <person name="Mitros T."/>
            <person name="Poliakov A."/>
            <person name="Schmutz J."/>
            <person name="Spannagl M."/>
            <person name="Tang H."/>
            <person name="Wang X."/>
            <person name="Wicker T."/>
            <person name="Bharti A.K."/>
            <person name="Chapman J."/>
            <person name="Feltus F.A."/>
            <person name="Gowik U."/>
            <person name="Grigoriev I.V."/>
            <person name="Lyons E."/>
            <person name="Maher C.A."/>
            <person name="Martis M."/>
            <person name="Narechania A."/>
            <person name="Otillar R.P."/>
            <person name="Penning B.W."/>
            <person name="Salamov A.A."/>
            <person name="Wang Y."/>
            <person name="Zhang L."/>
            <person name="Carpita N.C."/>
            <person name="Freeling M."/>
            <person name="Gingle A.R."/>
            <person name="Hash C.T."/>
            <person name="Keller B."/>
            <person name="Klein P."/>
            <person name="Kresovich S."/>
            <person name="McCann M.C."/>
            <person name="Ming R."/>
            <person name="Peterson D.G."/>
            <person name="Mehboob-ur-Rahman"/>
            <person name="Ware D."/>
            <person name="Westhoff P."/>
            <person name="Mayer K.F."/>
            <person name="Messing J."/>
            <person name="Rokhsar D.S."/>
        </authorList>
    </citation>
    <scope>NUCLEOTIDE SEQUENCE [LARGE SCALE GENOMIC DNA]</scope>
    <source>
        <strain evidence="2">cv. BTx623</strain>
    </source>
</reference>
<gene>
    <name evidence="1" type="ORF">SORBI_3003G392550</name>
</gene>